<dbReference type="AlphaFoldDB" id="A0A836MMQ0"/>
<dbReference type="EMBL" id="JMUI01000001">
    <property type="protein sequence ID" value="KDM58222.1"/>
    <property type="molecule type" value="Genomic_DNA"/>
</dbReference>
<comment type="catalytic activity">
    <reaction evidence="11">
        <text>L-leucine + 2-oxoglutarate = 4-methyl-2-oxopentanoate + L-glutamate</text>
        <dbReference type="Rhea" id="RHEA:18321"/>
        <dbReference type="ChEBI" id="CHEBI:16810"/>
        <dbReference type="ChEBI" id="CHEBI:17865"/>
        <dbReference type="ChEBI" id="CHEBI:29985"/>
        <dbReference type="ChEBI" id="CHEBI:57427"/>
        <dbReference type="EC" id="2.6.1.42"/>
    </reaction>
</comment>
<dbReference type="EC" id="2.6.1.42" evidence="7"/>
<name>A0A836MMQ0_ACINO</name>
<proteinExistence type="inferred from homology"/>
<dbReference type="SUPFAM" id="SSF56752">
    <property type="entry name" value="D-aminoacid aminotransferase-like PLP-dependent enzymes"/>
    <property type="match status" value="1"/>
</dbReference>
<dbReference type="InterPro" id="IPR050571">
    <property type="entry name" value="Class-IV_PLP-Dep_Aminotrnsfr"/>
</dbReference>
<dbReference type="GO" id="GO:0046394">
    <property type="term" value="P:carboxylic acid biosynthetic process"/>
    <property type="evidence" value="ECO:0007669"/>
    <property type="project" value="UniProtKB-ARBA"/>
</dbReference>
<reference evidence="14 15" key="1">
    <citation type="submission" date="2014-04" db="EMBL/GenBank/DDBJ databases">
        <title>The Genome Sequence of Acinetobacter baumanii BIDMC 57.</title>
        <authorList>
            <consortium name="The Broad Institute Genomics Platform"/>
            <consortium name="The Broad Institute Genome Sequencing Center for Infectious Disease"/>
            <person name="Murphy C."/>
            <person name="Cosimi L."/>
            <person name="Cerqueira G."/>
            <person name="Feldgarden M."/>
            <person name="Earl A."/>
            <person name="Spencer M.D."/>
            <person name="Fodor A."/>
            <person name="Sautter R.L."/>
            <person name="Hung D."/>
            <person name="Onderdonk A.B."/>
            <person name="Ernst C."/>
            <person name="Delaney M."/>
            <person name="DuBois A."/>
            <person name="Young S.K."/>
            <person name="Zeng Q."/>
            <person name="Gargeya S."/>
            <person name="Abouelleil A."/>
            <person name="Alvarado L."/>
            <person name="Chapman S.B."/>
            <person name="Gainer-Dewar J."/>
            <person name="Goldberg J."/>
            <person name="Griggs A."/>
            <person name="Gujja S."/>
            <person name="Hansen M."/>
            <person name="Howarth C."/>
            <person name="Imamovic A."/>
            <person name="Larimer J."/>
            <person name="Pearson M."/>
            <person name="Poon T.W."/>
            <person name="Priest M."/>
            <person name="Roberts A."/>
            <person name="Saif S."/>
            <person name="Shea T."/>
            <person name="Sykes S."/>
            <person name="Wortman J."/>
            <person name="Nusbaum C."/>
            <person name="Birren B."/>
        </authorList>
    </citation>
    <scope>NUCLEOTIDE SEQUENCE [LARGE SCALE GENOMIC DNA]</scope>
    <source>
        <strain evidence="14 15">BIDMC 57</strain>
    </source>
</reference>
<dbReference type="PANTHER" id="PTHR42743">
    <property type="entry name" value="AMINO-ACID AMINOTRANSFERASE"/>
    <property type="match status" value="1"/>
</dbReference>
<accession>A0A836MMQ0</accession>
<protein>
    <recommendedName>
        <fullName evidence="7">branched-chain-amino-acid transaminase</fullName>
        <ecNumber evidence="7">2.6.1.42</ecNumber>
    </recommendedName>
</protein>
<evidence type="ECO:0000256" key="9">
    <source>
        <dbReference type="ARBA" id="ARBA00048212"/>
    </source>
</evidence>
<organism evidence="14 15">
    <name type="scientific">Acinetobacter nosocomialis</name>
    <dbReference type="NCBI Taxonomy" id="106654"/>
    <lineage>
        <taxon>Bacteria</taxon>
        <taxon>Pseudomonadati</taxon>
        <taxon>Pseudomonadota</taxon>
        <taxon>Gammaproteobacteria</taxon>
        <taxon>Moraxellales</taxon>
        <taxon>Moraxellaceae</taxon>
        <taxon>Acinetobacter</taxon>
        <taxon>Acinetobacter calcoaceticus/baumannii complex</taxon>
    </lineage>
</organism>
<dbReference type="Pfam" id="PF01063">
    <property type="entry name" value="Aminotran_4"/>
    <property type="match status" value="1"/>
</dbReference>
<dbReference type="GO" id="GO:0004084">
    <property type="term" value="F:branched-chain-amino-acid transaminase activity"/>
    <property type="evidence" value="ECO:0007669"/>
    <property type="project" value="UniProtKB-EC"/>
</dbReference>
<comment type="caution">
    <text evidence="14">The sequence shown here is derived from an EMBL/GenBank/DDBJ whole genome shotgun (WGS) entry which is preliminary data.</text>
</comment>
<evidence type="ECO:0000256" key="13">
    <source>
        <dbReference type="RuleBase" id="RU004516"/>
    </source>
</evidence>
<dbReference type="RefSeq" id="WP_031952192.1">
    <property type="nucleotide sequence ID" value="NZ_JAHKRV010000075.1"/>
</dbReference>
<dbReference type="Gene3D" id="3.20.10.10">
    <property type="entry name" value="D-amino Acid Aminotransferase, subunit A, domain 2"/>
    <property type="match status" value="1"/>
</dbReference>
<evidence type="ECO:0000256" key="12">
    <source>
        <dbReference type="RuleBase" id="RU004106"/>
    </source>
</evidence>
<dbReference type="InterPro" id="IPR043131">
    <property type="entry name" value="BCAT-like_N"/>
</dbReference>
<dbReference type="Gene3D" id="3.30.470.10">
    <property type="match status" value="1"/>
</dbReference>
<evidence type="ECO:0000256" key="3">
    <source>
        <dbReference type="ARBA" id="ARBA00004824"/>
    </source>
</evidence>
<evidence type="ECO:0000256" key="10">
    <source>
        <dbReference type="ARBA" id="ARBA00048798"/>
    </source>
</evidence>
<evidence type="ECO:0000256" key="6">
    <source>
        <dbReference type="ARBA" id="ARBA00009320"/>
    </source>
</evidence>
<evidence type="ECO:0000256" key="2">
    <source>
        <dbReference type="ARBA" id="ARBA00003109"/>
    </source>
</evidence>
<comment type="catalytic activity">
    <reaction evidence="10">
        <text>L-isoleucine + 2-oxoglutarate = (S)-3-methyl-2-oxopentanoate + L-glutamate</text>
        <dbReference type="Rhea" id="RHEA:24801"/>
        <dbReference type="ChEBI" id="CHEBI:16810"/>
        <dbReference type="ChEBI" id="CHEBI:29985"/>
        <dbReference type="ChEBI" id="CHEBI:35146"/>
        <dbReference type="ChEBI" id="CHEBI:58045"/>
        <dbReference type="EC" id="2.6.1.42"/>
    </reaction>
</comment>
<dbReference type="Proteomes" id="UP000027208">
    <property type="component" value="Unassembled WGS sequence"/>
</dbReference>
<evidence type="ECO:0000313" key="14">
    <source>
        <dbReference type="EMBL" id="KDM58222.1"/>
    </source>
</evidence>
<evidence type="ECO:0000256" key="11">
    <source>
        <dbReference type="ARBA" id="ARBA00049229"/>
    </source>
</evidence>
<evidence type="ECO:0000256" key="7">
    <source>
        <dbReference type="ARBA" id="ARBA00013053"/>
    </source>
</evidence>
<dbReference type="InterPro" id="IPR001544">
    <property type="entry name" value="Aminotrans_IV"/>
</dbReference>
<keyword evidence="8 13" id="KW-0663">Pyridoxal phosphate</keyword>
<comment type="pathway">
    <text evidence="4">Amino-acid biosynthesis; L-valine biosynthesis; L-valine from pyruvate: step 4/4.</text>
</comment>
<evidence type="ECO:0000256" key="5">
    <source>
        <dbReference type="ARBA" id="ARBA00005072"/>
    </source>
</evidence>
<comment type="pathway">
    <text evidence="5">Amino-acid biosynthesis; L-leucine biosynthesis; L-leucine from 3-methyl-2-oxobutanoate: step 4/4.</text>
</comment>
<comment type="function">
    <text evidence="2">Acts on leucine, isoleucine and valine.</text>
</comment>
<sequence>MTSITIMHQGKVLEDENQNYKPDVFSLNYAVTAFEGLRSYIDKKGSFIFRLEDHVVRLLKSAEHLGFNVKKYSKEYIQEEIIKCVQLNINKELYIRPIFFYESGIMNLKNPPTTNFSVFTFEHSRKELPDIISLEVSKHRRDISSIDKKISKNYYDSFMALKNKSLNFDDVLLLSSDNYITETSAHNIFFVTSDNKVITPSLEFCLDGITRNTAISLLKKRDVGVVERPINLNELDGNIVAAFTTSTASEIRVIKSRPLAKVKTTSI</sequence>
<dbReference type="PROSITE" id="PS00770">
    <property type="entry name" value="AA_TRANSFER_CLASS_4"/>
    <property type="match status" value="1"/>
</dbReference>
<evidence type="ECO:0000256" key="8">
    <source>
        <dbReference type="ARBA" id="ARBA00022898"/>
    </source>
</evidence>
<evidence type="ECO:0000256" key="1">
    <source>
        <dbReference type="ARBA" id="ARBA00001933"/>
    </source>
</evidence>
<comment type="similarity">
    <text evidence="6 12">Belongs to the class-IV pyridoxal-phosphate-dependent aminotransferase family.</text>
</comment>
<dbReference type="InterPro" id="IPR018300">
    <property type="entry name" value="Aminotrans_IV_CS"/>
</dbReference>
<gene>
    <name evidence="14" type="ORF">AE32_00216</name>
</gene>
<evidence type="ECO:0000313" key="15">
    <source>
        <dbReference type="Proteomes" id="UP000027208"/>
    </source>
</evidence>
<comment type="cofactor">
    <cofactor evidence="1 13">
        <name>pyridoxal 5'-phosphate</name>
        <dbReference type="ChEBI" id="CHEBI:597326"/>
    </cofactor>
</comment>
<comment type="catalytic activity">
    <reaction evidence="9">
        <text>L-valine + 2-oxoglutarate = 3-methyl-2-oxobutanoate + L-glutamate</text>
        <dbReference type="Rhea" id="RHEA:24813"/>
        <dbReference type="ChEBI" id="CHEBI:11851"/>
        <dbReference type="ChEBI" id="CHEBI:16810"/>
        <dbReference type="ChEBI" id="CHEBI:29985"/>
        <dbReference type="ChEBI" id="CHEBI:57762"/>
        <dbReference type="EC" id="2.6.1.42"/>
    </reaction>
</comment>
<comment type="pathway">
    <text evidence="3">Amino-acid biosynthesis; L-isoleucine biosynthesis; L-isoleucine from 2-oxobutanoate: step 4/4.</text>
</comment>
<dbReference type="InterPro" id="IPR036038">
    <property type="entry name" value="Aminotransferase-like"/>
</dbReference>
<evidence type="ECO:0000256" key="4">
    <source>
        <dbReference type="ARBA" id="ARBA00004931"/>
    </source>
</evidence>
<dbReference type="PANTHER" id="PTHR42743:SF11">
    <property type="entry name" value="AMINODEOXYCHORISMATE LYASE"/>
    <property type="match status" value="1"/>
</dbReference>
<dbReference type="InterPro" id="IPR043132">
    <property type="entry name" value="BCAT-like_C"/>
</dbReference>